<dbReference type="SUPFAM" id="SSF88723">
    <property type="entry name" value="PIN domain-like"/>
    <property type="match status" value="1"/>
</dbReference>
<dbReference type="InterPro" id="IPR039018">
    <property type="entry name" value="VapC20-like"/>
</dbReference>
<gene>
    <name evidence="2" type="ORF">A19Y_0545</name>
</gene>
<feature type="domain" description="PIN" evidence="1">
    <location>
        <begin position="5"/>
        <end position="127"/>
    </location>
</feature>
<dbReference type="GO" id="GO:0004521">
    <property type="term" value="F:RNA endonuclease activity"/>
    <property type="evidence" value="ECO:0007669"/>
    <property type="project" value="InterPro"/>
</dbReference>
<dbReference type="HOGENOM" id="CLU_136715_4_0_3"/>
<dbReference type="InterPro" id="IPR029060">
    <property type="entry name" value="PIN-like_dom_sf"/>
</dbReference>
<dbReference type="GeneID" id="77286822"/>
<evidence type="ECO:0000313" key="3">
    <source>
        <dbReference type="Proteomes" id="UP000027395"/>
    </source>
</evidence>
<dbReference type="PATRIC" id="fig|388467.6.peg.493"/>
<dbReference type="PANTHER" id="PTHR42188">
    <property type="entry name" value="23S RRNA-SPECIFIC ENDONUCLEASE VAPC20"/>
    <property type="match status" value="1"/>
</dbReference>
<dbReference type="Pfam" id="PF01850">
    <property type="entry name" value="PIN"/>
    <property type="match status" value="1"/>
</dbReference>
<dbReference type="Proteomes" id="UP000027395">
    <property type="component" value="Chromosome"/>
</dbReference>
<dbReference type="InterPro" id="IPR002716">
    <property type="entry name" value="PIN_dom"/>
</dbReference>
<dbReference type="GO" id="GO:0016075">
    <property type="term" value="P:rRNA catabolic process"/>
    <property type="evidence" value="ECO:0007669"/>
    <property type="project" value="TreeGrafter"/>
</dbReference>
<dbReference type="EMBL" id="CM002803">
    <property type="protein sequence ID" value="KEI65741.1"/>
    <property type="molecule type" value="Genomic_DNA"/>
</dbReference>
<evidence type="ECO:0000259" key="1">
    <source>
        <dbReference type="Pfam" id="PF01850"/>
    </source>
</evidence>
<dbReference type="Gene3D" id="3.40.50.1010">
    <property type="entry name" value="5'-nuclease"/>
    <property type="match status" value="1"/>
</dbReference>
<name>A0A073CCA5_PLAA1</name>
<organism evidence="2 3">
    <name type="scientific">Planktothrix agardhii (strain NIVA-CYA 126/8)</name>
    <dbReference type="NCBI Taxonomy" id="388467"/>
    <lineage>
        <taxon>Bacteria</taxon>
        <taxon>Bacillati</taxon>
        <taxon>Cyanobacteriota</taxon>
        <taxon>Cyanophyceae</taxon>
        <taxon>Oscillatoriophycideae</taxon>
        <taxon>Oscillatoriales</taxon>
        <taxon>Microcoleaceae</taxon>
        <taxon>Planktothrix</taxon>
    </lineage>
</organism>
<dbReference type="RefSeq" id="WP_026793949.1">
    <property type="nucleotide sequence ID" value="NZ_CM002803.1"/>
</dbReference>
<keyword evidence="3" id="KW-1185">Reference proteome</keyword>
<dbReference type="STRING" id="388467.A19Y_0545"/>
<sequence>MNQEIIVDTSALIAFFVKSETNHQIAKQYVLNNYHYRWVILETVFDETVTWIRTKISSSASIKIGQILRTEHRYVTISDQDDQAVWEAFCKYDDKKWSYTDCSILVMANRLNICEVFAFDEHIRQMKGLGIICLPNLK</sequence>
<dbReference type="AlphaFoldDB" id="A0A073CCA5"/>
<accession>A0A073CCA5</accession>
<dbReference type="eggNOG" id="COG2402">
    <property type="taxonomic scope" value="Bacteria"/>
</dbReference>
<evidence type="ECO:0000313" key="2">
    <source>
        <dbReference type="EMBL" id="KEI65741.1"/>
    </source>
</evidence>
<proteinExistence type="predicted"/>
<protein>
    <recommendedName>
        <fullName evidence="1">PIN domain-containing protein</fullName>
    </recommendedName>
</protein>
<reference evidence="2 3" key="1">
    <citation type="journal article" date="2014" name="Appl. Environ. Microbiol.">
        <title>Elucidation of insertion elements encoded on plasmids and in vitro construction of shuttle vectors from the toxic cyanobacterium Planktothrix.</title>
        <authorList>
            <person name="Christiansen G."/>
            <person name="Goesmann A."/>
            <person name="Kurmayer R."/>
        </authorList>
    </citation>
    <scope>NUCLEOTIDE SEQUENCE [LARGE SCALE GENOMIC DNA]</scope>
    <source>
        <strain evidence="2 3">NIVA-CYA 126/8</strain>
    </source>
</reference>
<dbReference type="PANTHER" id="PTHR42188:SF1">
    <property type="entry name" value="23S RRNA-SPECIFIC ENDONUCLEASE VAPC20"/>
    <property type="match status" value="1"/>
</dbReference>